<dbReference type="Proteomes" id="UP000001683">
    <property type="component" value="Chromosome"/>
</dbReference>
<dbReference type="GO" id="GO:0043565">
    <property type="term" value="F:sequence-specific DNA binding"/>
    <property type="evidence" value="ECO:0007669"/>
    <property type="project" value="InterPro"/>
</dbReference>
<keyword evidence="5" id="KW-0804">Transcription</keyword>
<dbReference type="Pfam" id="PF25601">
    <property type="entry name" value="AAA_lid_14"/>
    <property type="match status" value="1"/>
</dbReference>
<dbReference type="FunFam" id="3.40.50.300:FF:000006">
    <property type="entry name" value="DNA-binding transcriptional regulator NtrC"/>
    <property type="match status" value="1"/>
</dbReference>
<dbReference type="OrthoDB" id="1672268at2"/>
<dbReference type="InParanoid" id="B2A7L9"/>
<dbReference type="InterPro" id="IPR025943">
    <property type="entry name" value="Sigma_54_int_dom_ATP-bd_2"/>
</dbReference>
<accession>B2A7L9</accession>
<dbReference type="SUPFAM" id="SSF52540">
    <property type="entry name" value="P-loop containing nucleoside triphosphate hydrolases"/>
    <property type="match status" value="1"/>
</dbReference>
<keyword evidence="4" id="KW-0238">DNA-binding</keyword>
<keyword evidence="8" id="KW-1185">Reference proteome</keyword>
<protein>
    <submittedName>
        <fullName evidence="7">Putative sigma54 specific transcriptional regulator</fullName>
    </submittedName>
</protein>
<dbReference type="Pfam" id="PF02954">
    <property type="entry name" value="HTH_8"/>
    <property type="match status" value="1"/>
</dbReference>
<dbReference type="InterPro" id="IPR009057">
    <property type="entry name" value="Homeodomain-like_sf"/>
</dbReference>
<dbReference type="PANTHER" id="PTHR32071:SF57">
    <property type="entry name" value="C4-DICARBOXYLATE TRANSPORT TRANSCRIPTIONAL REGULATORY PROTEIN DCTD"/>
    <property type="match status" value="1"/>
</dbReference>
<dbReference type="RefSeq" id="WP_012448582.1">
    <property type="nucleotide sequence ID" value="NC_010718.1"/>
</dbReference>
<gene>
    <name evidence="7" type="ordered locus">Nther_2162</name>
</gene>
<dbReference type="EMBL" id="CP001034">
    <property type="protein sequence ID" value="ACB85728.1"/>
    <property type="molecule type" value="Genomic_DNA"/>
</dbReference>
<dbReference type="Pfam" id="PF00158">
    <property type="entry name" value="Sigma54_activat"/>
    <property type="match status" value="1"/>
</dbReference>
<dbReference type="PRINTS" id="PR01590">
    <property type="entry name" value="HTHFIS"/>
</dbReference>
<dbReference type="KEGG" id="nth:Nther_2162"/>
<evidence type="ECO:0000256" key="5">
    <source>
        <dbReference type="ARBA" id="ARBA00023163"/>
    </source>
</evidence>
<evidence type="ECO:0000256" key="4">
    <source>
        <dbReference type="ARBA" id="ARBA00023125"/>
    </source>
</evidence>
<dbReference type="PROSITE" id="PS00675">
    <property type="entry name" value="SIGMA54_INTERACT_1"/>
    <property type="match status" value="1"/>
</dbReference>
<proteinExistence type="predicted"/>
<dbReference type="Gene3D" id="1.10.10.60">
    <property type="entry name" value="Homeodomain-like"/>
    <property type="match status" value="1"/>
</dbReference>
<dbReference type="SMART" id="SM00382">
    <property type="entry name" value="AAA"/>
    <property type="match status" value="1"/>
</dbReference>
<sequence length="558" mass="61910">MGSYQKNLNDNLNDRDSNTFESLAKSLPLLAKVIGGYATITDKKGVRLKVIDSNGKQLEHLEDLQYELAREAAKKGEAVYGNSQLKHNAEAWCLPVGDYVLCCSKAEVAERNRNLEEALLASLPYIAKVAGGQAVLFDDEGKRLNAVNSKGDVNNQLLGKVSEAAKECMKAQKPVLGKSTFISGASAVRIPITKEIGFGFNNEDTALKNQKLLEEVKKYQTAKYNFTDIIGESQQMRKAKELGEAAASSDSSVLICGETGTGKELFAQSIHNASYRCSKPFIAINCAALPPSLIESNLFGYVEGAFTGAKKGGATGVFEKANNGTLFLDEISEMDLDLQSKLLRVLQEKEVTRIGGRKVIPLNLRIIAATNRNLEDMIQKGQFRRDLFFRLNVIEVKLPPLRDMKEDIPLLVNETIIKMNSIFGKAIKGVDKEALEMLINYDWPGNVRELYNCIERAFNLIGDDNYIRKKHLNFKFNNGNGITAQNYMEEIEDTEGNPINLDNDTGQRSLDDIVANYEKQVIEAVLKEVKGIRAKAAKRLNISPATLWRKMKKLNIEG</sequence>
<dbReference type="InterPro" id="IPR003593">
    <property type="entry name" value="AAA+_ATPase"/>
</dbReference>
<evidence type="ECO:0000256" key="3">
    <source>
        <dbReference type="ARBA" id="ARBA00023015"/>
    </source>
</evidence>
<reference evidence="7 8" key="1">
    <citation type="submission" date="2008-04" db="EMBL/GenBank/DDBJ databases">
        <title>Complete sequence of chromosome of Natranaerobius thermophilus JW/NM-WN-LF.</title>
        <authorList>
            <consortium name="US DOE Joint Genome Institute"/>
            <person name="Copeland A."/>
            <person name="Lucas S."/>
            <person name="Lapidus A."/>
            <person name="Glavina del Rio T."/>
            <person name="Dalin E."/>
            <person name="Tice H."/>
            <person name="Bruce D."/>
            <person name="Goodwin L."/>
            <person name="Pitluck S."/>
            <person name="Chertkov O."/>
            <person name="Brettin T."/>
            <person name="Detter J.C."/>
            <person name="Han C."/>
            <person name="Kuske C.R."/>
            <person name="Schmutz J."/>
            <person name="Larimer F."/>
            <person name="Land M."/>
            <person name="Hauser L."/>
            <person name="Kyrpides N."/>
            <person name="Lykidis A."/>
            <person name="Mesbah N.M."/>
            <person name="Wiegel J."/>
        </authorList>
    </citation>
    <scope>NUCLEOTIDE SEQUENCE [LARGE SCALE GENOMIC DNA]</scope>
    <source>
        <strain evidence="8">ATCC BAA-1301 / DSM 18059 / JW/NM-WN-LF</strain>
    </source>
</reference>
<dbReference type="HOGENOM" id="CLU_000445_8_17_9"/>
<dbReference type="PROSITE" id="PS00676">
    <property type="entry name" value="SIGMA54_INTERACT_2"/>
    <property type="match status" value="1"/>
</dbReference>
<dbReference type="InterPro" id="IPR027417">
    <property type="entry name" value="P-loop_NTPase"/>
</dbReference>
<keyword evidence="2" id="KW-0067">ATP-binding</keyword>
<dbReference type="InterPro" id="IPR002197">
    <property type="entry name" value="HTH_Fis"/>
</dbReference>
<dbReference type="GO" id="GO:0005524">
    <property type="term" value="F:ATP binding"/>
    <property type="evidence" value="ECO:0007669"/>
    <property type="project" value="UniProtKB-KW"/>
</dbReference>
<evidence type="ECO:0000256" key="2">
    <source>
        <dbReference type="ARBA" id="ARBA00022840"/>
    </source>
</evidence>
<dbReference type="InterPro" id="IPR025662">
    <property type="entry name" value="Sigma_54_int_dom_ATP-bd_1"/>
</dbReference>
<evidence type="ECO:0000313" key="8">
    <source>
        <dbReference type="Proteomes" id="UP000001683"/>
    </source>
</evidence>
<dbReference type="AlphaFoldDB" id="B2A7L9"/>
<dbReference type="CDD" id="cd00009">
    <property type="entry name" value="AAA"/>
    <property type="match status" value="1"/>
</dbReference>
<feature type="domain" description="Sigma-54 factor interaction" evidence="6">
    <location>
        <begin position="229"/>
        <end position="459"/>
    </location>
</feature>
<organism evidence="7 8">
    <name type="scientific">Natranaerobius thermophilus (strain ATCC BAA-1301 / DSM 18059 / JW/NM-WN-LF)</name>
    <dbReference type="NCBI Taxonomy" id="457570"/>
    <lineage>
        <taxon>Bacteria</taxon>
        <taxon>Bacillati</taxon>
        <taxon>Bacillota</taxon>
        <taxon>Clostridia</taxon>
        <taxon>Natranaerobiales</taxon>
        <taxon>Natranaerobiaceae</taxon>
        <taxon>Natranaerobius</taxon>
    </lineage>
</organism>
<dbReference type="SUPFAM" id="SSF46689">
    <property type="entry name" value="Homeodomain-like"/>
    <property type="match status" value="1"/>
</dbReference>
<name>B2A7L9_NATTJ</name>
<dbReference type="PROSITE" id="PS50045">
    <property type="entry name" value="SIGMA54_INTERACT_4"/>
    <property type="match status" value="1"/>
</dbReference>
<dbReference type="STRING" id="457570.Nther_2162"/>
<dbReference type="PANTHER" id="PTHR32071">
    <property type="entry name" value="TRANSCRIPTIONAL REGULATORY PROTEIN"/>
    <property type="match status" value="1"/>
</dbReference>
<dbReference type="InterPro" id="IPR002078">
    <property type="entry name" value="Sigma_54_int"/>
</dbReference>
<evidence type="ECO:0000259" key="6">
    <source>
        <dbReference type="PROSITE" id="PS50045"/>
    </source>
</evidence>
<dbReference type="eggNOG" id="COG3829">
    <property type="taxonomic scope" value="Bacteria"/>
</dbReference>
<evidence type="ECO:0000256" key="1">
    <source>
        <dbReference type="ARBA" id="ARBA00022741"/>
    </source>
</evidence>
<dbReference type="InterPro" id="IPR058031">
    <property type="entry name" value="AAA_lid_NorR"/>
</dbReference>
<dbReference type="Gene3D" id="1.10.8.60">
    <property type="match status" value="1"/>
</dbReference>
<dbReference type="GO" id="GO:0006355">
    <property type="term" value="P:regulation of DNA-templated transcription"/>
    <property type="evidence" value="ECO:0007669"/>
    <property type="project" value="InterPro"/>
</dbReference>
<evidence type="ECO:0000313" key="7">
    <source>
        <dbReference type="EMBL" id="ACB85728.1"/>
    </source>
</evidence>
<dbReference type="PROSITE" id="PS00688">
    <property type="entry name" value="SIGMA54_INTERACT_3"/>
    <property type="match status" value="1"/>
</dbReference>
<keyword evidence="1" id="KW-0547">Nucleotide-binding</keyword>
<keyword evidence="3" id="KW-0805">Transcription regulation</keyword>
<dbReference type="Gene3D" id="3.40.50.300">
    <property type="entry name" value="P-loop containing nucleotide triphosphate hydrolases"/>
    <property type="match status" value="1"/>
</dbReference>
<reference evidence="7 8" key="2">
    <citation type="journal article" date="2011" name="J. Bacteriol.">
        <title>Complete genome sequence of the anaerobic, halophilic alkalithermophile Natranaerobius thermophilus JW/NM-WN-LF.</title>
        <authorList>
            <person name="Zhao B."/>
            <person name="Mesbah N.M."/>
            <person name="Dalin E."/>
            <person name="Goodwin L."/>
            <person name="Nolan M."/>
            <person name="Pitluck S."/>
            <person name="Chertkov O."/>
            <person name="Brettin T.S."/>
            <person name="Han J."/>
            <person name="Larimer F.W."/>
            <person name="Land M.L."/>
            <person name="Hauser L."/>
            <person name="Kyrpides N."/>
            <person name="Wiegel J."/>
        </authorList>
    </citation>
    <scope>NUCLEOTIDE SEQUENCE [LARGE SCALE GENOMIC DNA]</scope>
    <source>
        <strain evidence="8">ATCC BAA-1301 / DSM 18059 / JW/NM-WN-LF</strain>
    </source>
</reference>
<dbReference type="InterPro" id="IPR025944">
    <property type="entry name" value="Sigma_54_int_dom_CS"/>
</dbReference>